<evidence type="ECO:0000313" key="3">
    <source>
        <dbReference type="Proteomes" id="UP000190274"/>
    </source>
</evidence>
<feature type="region of interest" description="Disordered" evidence="1">
    <location>
        <begin position="40"/>
        <end position="67"/>
    </location>
</feature>
<proteinExistence type="predicted"/>
<sequence>MDFSLASSLGVALSALGETVQSGSLRNLAVFQTLEELNTGRNDGRSWRPKPFPNSTRAKPKKKMFPPPLAAYSVSTEQPFFATGKEPSPHFDEFEMQLELHERRLHSIQRLGWDSIRPIGVEYTLEEQAELMQLEALGAERQPQLRNSQNMQQEENRASPNRIIAETVPEGEDLDVLDEPPAVDLEVDLDEDVREDETSYDYDDEFARIDDEDEPPGIIHHPTMQRPEHTVQQFIETSHLGASHPYDVENNYGGYEYSEPQPRGDSEDDNREGQGPSLLPPALVVGAGTSDRSGTRPGADIPPLRRQLQSRRAEFESSDCE</sequence>
<dbReference type="AlphaFoldDB" id="A0A1G4IVS3"/>
<dbReference type="Pfam" id="PF05841">
    <property type="entry name" value="Apc15p"/>
    <property type="match status" value="1"/>
</dbReference>
<gene>
    <name evidence="2" type="ORF">LADA_0B11166G</name>
</gene>
<evidence type="ECO:0000256" key="1">
    <source>
        <dbReference type="SAM" id="MobiDB-lite"/>
    </source>
</evidence>
<protein>
    <submittedName>
        <fullName evidence="2">LADA_0B11166g1_1</fullName>
    </submittedName>
</protein>
<dbReference type="GO" id="GO:0031145">
    <property type="term" value="P:anaphase-promoting complex-dependent catabolic process"/>
    <property type="evidence" value="ECO:0007669"/>
    <property type="project" value="InterPro"/>
</dbReference>
<dbReference type="STRING" id="1266660.A0A1G4IVS3"/>
<dbReference type="GO" id="GO:0005680">
    <property type="term" value="C:anaphase-promoting complex"/>
    <property type="evidence" value="ECO:0007669"/>
    <property type="project" value="InterPro"/>
</dbReference>
<feature type="region of interest" description="Disordered" evidence="1">
    <location>
        <begin position="241"/>
        <end position="321"/>
    </location>
</feature>
<accession>A0A1G4IVS3</accession>
<organism evidence="2 3">
    <name type="scientific">Lachancea dasiensis</name>
    <dbReference type="NCBI Taxonomy" id="1072105"/>
    <lineage>
        <taxon>Eukaryota</taxon>
        <taxon>Fungi</taxon>
        <taxon>Dikarya</taxon>
        <taxon>Ascomycota</taxon>
        <taxon>Saccharomycotina</taxon>
        <taxon>Saccharomycetes</taxon>
        <taxon>Saccharomycetales</taxon>
        <taxon>Saccharomycetaceae</taxon>
        <taxon>Lachancea</taxon>
    </lineage>
</organism>
<keyword evidence="3" id="KW-1185">Reference proteome</keyword>
<dbReference type="Proteomes" id="UP000190274">
    <property type="component" value="Chromosome B"/>
</dbReference>
<dbReference type="EMBL" id="LT598456">
    <property type="protein sequence ID" value="SCU81093.1"/>
    <property type="molecule type" value="Genomic_DNA"/>
</dbReference>
<dbReference type="OrthoDB" id="4047136at2759"/>
<dbReference type="InterPro" id="IPR008402">
    <property type="entry name" value="APC_su15/mnd2"/>
</dbReference>
<evidence type="ECO:0000313" key="2">
    <source>
        <dbReference type="EMBL" id="SCU81093.1"/>
    </source>
</evidence>
<reference evidence="3" key="1">
    <citation type="submission" date="2016-03" db="EMBL/GenBank/DDBJ databases">
        <authorList>
            <person name="Devillers H."/>
        </authorList>
    </citation>
    <scope>NUCLEOTIDE SEQUENCE [LARGE SCALE GENOMIC DNA]</scope>
</reference>
<name>A0A1G4IVS3_9SACH</name>